<dbReference type="OrthoDB" id="1745225at2759"/>
<dbReference type="EMBL" id="BDDD01006702">
    <property type="protein sequence ID" value="GAV90874.1"/>
    <property type="molecule type" value="Genomic_DNA"/>
</dbReference>
<reference evidence="2" key="1">
    <citation type="submission" date="2016-04" db="EMBL/GenBank/DDBJ databases">
        <title>Cephalotus genome sequencing.</title>
        <authorList>
            <person name="Fukushima K."/>
            <person name="Hasebe M."/>
            <person name="Fang X."/>
        </authorList>
    </citation>
    <scope>NUCLEOTIDE SEQUENCE [LARGE SCALE GENOMIC DNA]</scope>
    <source>
        <strain evidence="2">cv. St1</strain>
    </source>
</reference>
<dbReference type="AlphaFoldDB" id="A0A1Q3DEG6"/>
<comment type="caution">
    <text evidence="1">The sequence shown here is derived from an EMBL/GenBank/DDBJ whole genome shotgun (WGS) entry which is preliminary data.</text>
</comment>
<organism evidence="1 2">
    <name type="scientific">Cephalotus follicularis</name>
    <name type="common">Albany pitcher plant</name>
    <dbReference type="NCBI Taxonomy" id="3775"/>
    <lineage>
        <taxon>Eukaryota</taxon>
        <taxon>Viridiplantae</taxon>
        <taxon>Streptophyta</taxon>
        <taxon>Embryophyta</taxon>
        <taxon>Tracheophyta</taxon>
        <taxon>Spermatophyta</taxon>
        <taxon>Magnoliopsida</taxon>
        <taxon>eudicotyledons</taxon>
        <taxon>Gunneridae</taxon>
        <taxon>Pentapetalae</taxon>
        <taxon>rosids</taxon>
        <taxon>fabids</taxon>
        <taxon>Oxalidales</taxon>
        <taxon>Cephalotaceae</taxon>
        <taxon>Cephalotus</taxon>
    </lineage>
</organism>
<dbReference type="Proteomes" id="UP000187406">
    <property type="component" value="Unassembled WGS sequence"/>
</dbReference>
<accession>A0A1Q3DEG6</accession>
<protein>
    <submittedName>
        <fullName evidence="1">Gag_pre-integrs domain-containing protein</fullName>
    </submittedName>
</protein>
<feature type="non-terminal residue" evidence="1">
    <location>
        <position position="1"/>
    </location>
</feature>
<proteinExistence type="predicted"/>
<gene>
    <name evidence="1" type="ORF">CFOL_v3_34276</name>
</gene>
<evidence type="ECO:0000313" key="2">
    <source>
        <dbReference type="Proteomes" id="UP000187406"/>
    </source>
</evidence>
<keyword evidence="2" id="KW-1185">Reference proteome</keyword>
<sequence length="17" mass="2027">GSNIKTYQPQRRPNVRL</sequence>
<name>A0A1Q3DEG6_CEPFO</name>
<evidence type="ECO:0000313" key="1">
    <source>
        <dbReference type="EMBL" id="GAV90874.1"/>
    </source>
</evidence>